<dbReference type="Gene3D" id="3.30.70.3040">
    <property type="match status" value="1"/>
</dbReference>
<dbReference type="GO" id="GO:0051301">
    <property type="term" value="P:cell division"/>
    <property type="evidence" value="ECO:0007669"/>
    <property type="project" value="UniProtKB-KW"/>
</dbReference>
<keyword evidence="5 12" id="KW-1003">Cell membrane</keyword>
<evidence type="ECO:0000313" key="17">
    <source>
        <dbReference type="Proteomes" id="UP000198640"/>
    </source>
</evidence>
<evidence type="ECO:0000256" key="5">
    <source>
        <dbReference type="ARBA" id="ARBA00022475"/>
    </source>
</evidence>
<keyword evidence="11 12" id="KW-0131">Cell cycle</keyword>
<dbReference type="InterPro" id="IPR003838">
    <property type="entry name" value="ABC3_permease_C"/>
</dbReference>
<dbReference type="GO" id="GO:0005886">
    <property type="term" value="C:plasma membrane"/>
    <property type="evidence" value="ECO:0007669"/>
    <property type="project" value="UniProtKB-SubCell"/>
</dbReference>
<feature type="transmembrane region" description="Helical" evidence="13">
    <location>
        <begin position="20"/>
        <end position="47"/>
    </location>
</feature>
<feature type="transmembrane region" description="Helical" evidence="13">
    <location>
        <begin position="173"/>
        <end position="194"/>
    </location>
</feature>
<dbReference type="PIRSF" id="PIRSF003097">
    <property type="entry name" value="FtsX"/>
    <property type="match status" value="1"/>
</dbReference>
<evidence type="ECO:0000256" key="13">
    <source>
        <dbReference type="SAM" id="Phobius"/>
    </source>
</evidence>
<evidence type="ECO:0000256" key="11">
    <source>
        <dbReference type="ARBA" id="ARBA00023306"/>
    </source>
</evidence>
<reference evidence="16 17" key="1">
    <citation type="submission" date="2016-10" db="EMBL/GenBank/DDBJ databases">
        <authorList>
            <person name="de Groot N.N."/>
        </authorList>
    </citation>
    <scope>NUCLEOTIDE SEQUENCE [LARGE SCALE GENOMIC DNA]</scope>
    <source>
        <strain evidence="16 17">Nm1</strain>
    </source>
</reference>
<evidence type="ECO:0000256" key="10">
    <source>
        <dbReference type="ARBA" id="ARBA00023136"/>
    </source>
</evidence>
<protein>
    <recommendedName>
        <fullName evidence="4 12">Cell division protein FtsX</fullName>
    </recommendedName>
</protein>
<evidence type="ECO:0000259" key="15">
    <source>
        <dbReference type="Pfam" id="PF18075"/>
    </source>
</evidence>
<dbReference type="Proteomes" id="UP000198640">
    <property type="component" value="Unassembled WGS sequence"/>
</dbReference>
<evidence type="ECO:0000256" key="4">
    <source>
        <dbReference type="ARBA" id="ARBA00021907"/>
    </source>
</evidence>
<comment type="function">
    <text evidence="12">Part of the ABC transporter FtsEX involved in cellular division.</text>
</comment>
<dbReference type="Pfam" id="PF18075">
    <property type="entry name" value="FtsX_ECD"/>
    <property type="match status" value="1"/>
</dbReference>
<dbReference type="AlphaFoldDB" id="A0A1H3CMA3"/>
<evidence type="ECO:0000256" key="3">
    <source>
        <dbReference type="ARBA" id="ARBA00011160"/>
    </source>
</evidence>
<dbReference type="InterPro" id="IPR047590">
    <property type="entry name" value="FtsX_proteobact-type"/>
</dbReference>
<evidence type="ECO:0000256" key="1">
    <source>
        <dbReference type="ARBA" id="ARBA00004429"/>
    </source>
</evidence>
<dbReference type="InterPro" id="IPR040690">
    <property type="entry name" value="FtsX_ECD"/>
</dbReference>
<comment type="subunit">
    <text evidence="3">Forms a membrane-associated complex with FtsE.</text>
</comment>
<dbReference type="PANTHER" id="PTHR47755">
    <property type="entry name" value="CELL DIVISION PROTEIN FTSX"/>
    <property type="match status" value="1"/>
</dbReference>
<dbReference type="RefSeq" id="WP_090411351.1">
    <property type="nucleotide sequence ID" value="NZ_FNOY01000003.1"/>
</dbReference>
<keyword evidence="9 13" id="KW-1133">Transmembrane helix</keyword>
<feature type="domain" description="FtsX extracellular" evidence="15">
    <location>
        <begin position="62"/>
        <end position="154"/>
    </location>
</feature>
<accession>A0A1H3CMA3</accession>
<dbReference type="PANTHER" id="PTHR47755:SF1">
    <property type="entry name" value="CELL DIVISION PROTEIN FTSX"/>
    <property type="match status" value="1"/>
</dbReference>
<comment type="similarity">
    <text evidence="2 12">Belongs to the ABC-4 integral membrane protein family. FtsX subfamily.</text>
</comment>
<keyword evidence="8 13" id="KW-0812">Transmembrane</keyword>
<dbReference type="GO" id="GO:0032153">
    <property type="term" value="C:cell division site"/>
    <property type="evidence" value="ECO:0007669"/>
    <property type="project" value="TreeGrafter"/>
</dbReference>
<keyword evidence="7 12" id="KW-0132">Cell division</keyword>
<dbReference type="EMBL" id="FNOY01000003">
    <property type="protein sequence ID" value="SDX55293.1"/>
    <property type="molecule type" value="Genomic_DNA"/>
</dbReference>
<evidence type="ECO:0000256" key="2">
    <source>
        <dbReference type="ARBA" id="ARBA00007379"/>
    </source>
</evidence>
<proteinExistence type="inferred from homology"/>
<evidence type="ECO:0000256" key="12">
    <source>
        <dbReference type="PIRNR" id="PIRNR003097"/>
    </source>
</evidence>
<feature type="transmembrane region" description="Helical" evidence="13">
    <location>
        <begin position="222"/>
        <end position="248"/>
    </location>
</feature>
<comment type="subcellular location">
    <subcellularLocation>
        <location evidence="1">Cell inner membrane</location>
        <topology evidence="1">Multi-pass membrane protein</topology>
    </subcellularLocation>
</comment>
<evidence type="ECO:0000259" key="14">
    <source>
        <dbReference type="Pfam" id="PF02687"/>
    </source>
</evidence>
<keyword evidence="6 12" id="KW-0997">Cell inner membrane</keyword>
<dbReference type="OrthoDB" id="9813411at2"/>
<name>A0A1H3CMA3_9PROT</name>
<feature type="transmembrane region" description="Helical" evidence="13">
    <location>
        <begin position="268"/>
        <end position="288"/>
    </location>
</feature>
<sequence>MSIWLAQHWHALLRALRQLVISPVTSLLSVGVFGVVLSLPAGIFLLLENLQTVSGHATESLQLSVFLDTNARQADIERINARLEQVPAFESFQFISKEIALQQLQQESGLAEAMRNLGKNPLPDAFVINLGQMAADEIERMREAISAWPGIAQVLVDTDWARKLNAILDLGRVIVWMLAGLFGAALIIVIFNTIRLQILTRRDEIELSRLIGATDSYIRRPFLYFGAIQGLAGAVLAWSILALVIIKLNESLFELARLYATTWALSHFSWQHNLLLLAFSGGLGWFGARWSVARHLARIDCA</sequence>
<evidence type="ECO:0000313" key="16">
    <source>
        <dbReference type="EMBL" id="SDX55293.1"/>
    </source>
</evidence>
<evidence type="ECO:0000256" key="6">
    <source>
        <dbReference type="ARBA" id="ARBA00022519"/>
    </source>
</evidence>
<dbReference type="Pfam" id="PF02687">
    <property type="entry name" value="FtsX"/>
    <property type="match status" value="1"/>
</dbReference>
<keyword evidence="17" id="KW-1185">Reference proteome</keyword>
<evidence type="ECO:0000256" key="9">
    <source>
        <dbReference type="ARBA" id="ARBA00022989"/>
    </source>
</evidence>
<keyword evidence="10 12" id="KW-0472">Membrane</keyword>
<gene>
    <name evidence="16" type="ORF">SAMN05421881_100361</name>
</gene>
<feature type="domain" description="ABC3 transporter permease C-terminal" evidence="14">
    <location>
        <begin position="177"/>
        <end position="259"/>
    </location>
</feature>
<dbReference type="InterPro" id="IPR004513">
    <property type="entry name" value="FtsX"/>
</dbReference>
<dbReference type="NCBIfam" id="TIGR00439">
    <property type="entry name" value="FtsX_Gneg"/>
    <property type="match status" value="1"/>
</dbReference>
<evidence type="ECO:0000256" key="8">
    <source>
        <dbReference type="ARBA" id="ARBA00022692"/>
    </source>
</evidence>
<dbReference type="STRING" id="44576.SAMN05421881_100361"/>
<organism evidence="16 17">
    <name type="scientific">Nitrosomonas halophila</name>
    <dbReference type="NCBI Taxonomy" id="44576"/>
    <lineage>
        <taxon>Bacteria</taxon>
        <taxon>Pseudomonadati</taxon>
        <taxon>Pseudomonadota</taxon>
        <taxon>Betaproteobacteria</taxon>
        <taxon>Nitrosomonadales</taxon>
        <taxon>Nitrosomonadaceae</taxon>
        <taxon>Nitrosomonas</taxon>
    </lineage>
</organism>
<evidence type="ECO:0000256" key="7">
    <source>
        <dbReference type="ARBA" id="ARBA00022618"/>
    </source>
</evidence>